<proteinExistence type="predicted"/>
<accession>A0A168KM07</accession>
<keyword evidence="3" id="KW-1185">Reference proteome</keyword>
<dbReference type="PANTHER" id="PTHR11614">
    <property type="entry name" value="PHOSPHOLIPASE-RELATED"/>
    <property type="match status" value="1"/>
</dbReference>
<dbReference type="Pfam" id="PF12146">
    <property type="entry name" value="Hydrolase_4"/>
    <property type="match status" value="1"/>
</dbReference>
<dbReference type="InterPro" id="IPR029058">
    <property type="entry name" value="AB_hydrolase_fold"/>
</dbReference>
<gene>
    <name evidence="2" type="primary">ABSGL_00245.1 scaffold 367</name>
</gene>
<dbReference type="OMA" id="QNAQNLW"/>
<dbReference type="Gene3D" id="3.40.50.1820">
    <property type="entry name" value="alpha/beta hydrolase"/>
    <property type="match status" value="1"/>
</dbReference>
<dbReference type="EMBL" id="LT550056">
    <property type="protein sequence ID" value="SAL94951.1"/>
    <property type="molecule type" value="Genomic_DNA"/>
</dbReference>
<dbReference type="SUPFAM" id="SSF53474">
    <property type="entry name" value="alpha/beta-Hydrolases"/>
    <property type="match status" value="1"/>
</dbReference>
<evidence type="ECO:0000313" key="3">
    <source>
        <dbReference type="Proteomes" id="UP000078561"/>
    </source>
</evidence>
<reference evidence="2" key="1">
    <citation type="submission" date="2016-04" db="EMBL/GenBank/DDBJ databases">
        <authorList>
            <person name="Evans L.H."/>
            <person name="Alamgir A."/>
            <person name="Owens N."/>
            <person name="Weber N.D."/>
            <person name="Virtaneva K."/>
            <person name="Barbian K."/>
            <person name="Babar A."/>
            <person name="Rosenke K."/>
        </authorList>
    </citation>
    <scope>NUCLEOTIDE SEQUENCE [LARGE SCALE GENOMIC DNA]</scope>
    <source>
        <strain evidence="2">CBS 101.48</strain>
    </source>
</reference>
<dbReference type="STRING" id="4829.A0A168KM07"/>
<dbReference type="InterPro" id="IPR051044">
    <property type="entry name" value="MAG_DAG_Lipase"/>
</dbReference>
<dbReference type="InParanoid" id="A0A168KM07"/>
<dbReference type="InterPro" id="IPR022742">
    <property type="entry name" value="Hydrolase_4"/>
</dbReference>
<dbReference type="FunCoup" id="A0A168KM07">
    <property type="interactions" value="263"/>
</dbReference>
<organism evidence="2">
    <name type="scientific">Absidia glauca</name>
    <name type="common">Pin mould</name>
    <dbReference type="NCBI Taxonomy" id="4829"/>
    <lineage>
        <taxon>Eukaryota</taxon>
        <taxon>Fungi</taxon>
        <taxon>Fungi incertae sedis</taxon>
        <taxon>Mucoromycota</taxon>
        <taxon>Mucoromycotina</taxon>
        <taxon>Mucoromycetes</taxon>
        <taxon>Mucorales</taxon>
        <taxon>Cunninghamellaceae</taxon>
        <taxon>Absidia</taxon>
    </lineage>
</organism>
<name>A0A168KM07_ABSGL</name>
<dbReference type="Proteomes" id="UP000078561">
    <property type="component" value="Unassembled WGS sequence"/>
</dbReference>
<protein>
    <recommendedName>
        <fullName evidence="1">Serine aminopeptidase S33 domain-containing protein</fullName>
    </recommendedName>
</protein>
<feature type="domain" description="Serine aminopeptidase S33" evidence="1">
    <location>
        <begin position="28"/>
        <end position="268"/>
    </location>
</feature>
<sequence length="287" mass="31914">MSSVNVVEEWITAKDGQKLYTMSWQLSAPRARLLLVHGFGDHCSRYDELARGLVANGIETHGYDQRGWGETGKKDQSFGNNQGYDTALGDINEAIHRIKKDNVPLFVLGHSMGGGLVLNYFARGEHDGVAKITGAIASAPLVTLVEPVHPIKYHSLKLVSMVMPSFGIHVELKASDMSHDEERVEGYKTDPLVHNFTTIGTARGFLEAGNSLLKIGSKISVPILFSHGDADAINLYASSKKVYEMAASSDKEFKTWDGLYHELHNERQPERSQVIEYYSNWINQRIP</sequence>
<evidence type="ECO:0000313" key="2">
    <source>
        <dbReference type="EMBL" id="SAL94951.1"/>
    </source>
</evidence>
<evidence type="ECO:0000259" key="1">
    <source>
        <dbReference type="Pfam" id="PF12146"/>
    </source>
</evidence>
<dbReference type="OrthoDB" id="10249433at2759"/>
<dbReference type="AlphaFoldDB" id="A0A168KM07"/>